<protein>
    <submittedName>
        <fullName evidence="1">Uncharacterized protein</fullName>
    </submittedName>
</protein>
<dbReference type="EMBL" id="AZRL01000006">
    <property type="protein sequence ID" value="PNR97286.1"/>
    <property type="molecule type" value="Genomic_DNA"/>
</dbReference>
<gene>
    <name evidence="1" type="ORF">X929_03545</name>
</gene>
<dbReference type="Proteomes" id="UP000236434">
    <property type="component" value="Unassembled WGS sequence"/>
</dbReference>
<dbReference type="AlphaFoldDB" id="A0A2K1P3E3"/>
<evidence type="ECO:0000313" key="1">
    <source>
        <dbReference type="EMBL" id="PNR97286.1"/>
    </source>
</evidence>
<proteinExistence type="predicted"/>
<name>A0A2K1P3E3_9BACT</name>
<accession>A0A2K1P3E3</accession>
<dbReference type="RefSeq" id="WP_103066656.1">
    <property type="nucleotide sequence ID" value="NZ_AZRL01000006.1"/>
</dbReference>
<sequence>MIDPISSQQYKPLYLSSFDYGNNQLHNANSQNINQSPTMSKEEMEKLLSFMMYKQTGISMKLVRTVGELYQGQNLDVLT</sequence>
<reference evidence="1 2" key="1">
    <citation type="submission" date="2013-12" db="EMBL/GenBank/DDBJ databases">
        <title>Comparative genomics of Petrotoga isolates.</title>
        <authorList>
            <person name="Nesbo C.L."/>
            <person name="Charchuk R."/>
            <person name="Chow K."/>
        </authorList>
    </citation>
    <scope>NUCLEOTIDE SEQUENCE [LARGE SCALE GENOMIC DNA]</scope>
    <source>
        <strain evidence="1 2">DSM 13574</strain>
    </source>
</reference>
<evidence type="ECO:0000313" key="2">
    <source>
        <dbReference type="Proteomes" id="UP000236434"/>
    </source>
</evidence>
<organism evidence="1 2">
    <name type="scientific">Petrotoga olearia DSM 13574</name>
    <dbReference type="NCBI Taxonomy" id="1122955"/>
    <lineage>
        <taxon>Bacteria</taxon>
        <taxon>Thermotogati</taxon>
        <taxon>Thermotogota</taxon>
        <taxon>Thermotogae</taxon>
        <taxon>Petrotogales</taxon>
        <taxon>Petrotogaceae</taxon>
        <taxon>Petrotoga</taxon>
    </lineage>
</organism>
<dbReference type="OrthoDB" id="37812at2"/>
<comment type="caution">
    <text evidence="1">The sequence shown here is derived from an EMBL/GenBank/DDBJ whole genome shotgun (WGS) entry which is preliminary data.</text>
</comment>